<dbReference type="EMBL" id="CP144696">
    <property type="protein sequence ID" value="WVZ11871.1"/>
    <property type="molecule type" value="Genomic_DNA"/>
</dbReference>
<evidence type="ECO:0000313" key="2">
    <source>
        <dbReference type="Proteomes" id="UP001374535"/>
    </source>
</evidence>
<dbReference type="Proteomes" id="UP001374535">
    <property type="component" value="Chromosome 5"/>
</dbReference>
<gene>
    <name evidence="1" type="ORF">V8G54_016401</name>
</gene>
<accession>A0AAQ3NN17</accession>
<protein>
    <submittedName>
        <fullName evidence="1">Uncharacterized protein</fullName>
    </submittedName>
</protein>
<keyword evidence="2" id="KW-1185">Reference proteome</keyword>
<name>A0AAQ3NN17_VIGMU</name>
<dbReference type="AlphaFoldDB" id="A0AAQ3NN17"/>
<proteinExistence type="predicted"/>
<sequence length="106" mass="11760">MSTDPSSVKTSLCTTQNPNQAPIIATNVSRNIAKGLYMSSSIPNSVSTERTKPGMYRRRKVPKPTAVEYINIARELLRPVGRTFIPCQFISGNFHVNVNKIIPIDI</sequence>
<organism evidence="1 2">
    <name type="scientific">Vigna mungo</name>
    <name type="common">Black gram</name>
    <name type="synonym">Phaseolus mungo</name>
    <dbReference type="NCBI Taxonomy" id="3915"/>
    <lineage>
        <taxon>Eukaryota</taxon>
        <taxon>Viridiplantae</taxon>
        <taxon>Streptophyta</taxon>
        <taxon>Embryophyta</taxon>
        <taxon>Tracheophyta</taxon>
        <taxon>Spermatophyta</taxon>
        <taxon>Magnoliopsida</taxon>
        <taxon>eudicotyledons</taxon>
        <taxon>Gunneridae</taxon>
        <taxon>Pentapetalae</taxon>
        <taxon>rosids</taxon>
        <taxon>fabids</taxon>
        <taxon>Fabales</taxon>
        <taxon>Fabaceae</taxon>
        <taxon>Papilionoideae</taxon>
        <taxon>50 kb inversion clade</taxon>
        <taxon>NPAAA clade</taxon>
        <taxon>indigoferoid/millettioid clade</taxon>
        <taxon>Phaseoleae</taxon>
        <taxon>Vigna</taxon>
    </lineage>
</organism>
<reference evidence="1 2" key="1">
    <citation type="journal article" date="2023" name="Life. Sci Alliance">
        <title>Evolutionary insights into 3D genome organization and epigenetic landscape of Vigna mungo.</title>
        <authorList>
            <person name="Junaid A."/>
            <person name="Singh B."/>
            <person name="Bhatia S."/>
        </authorList>
    </citation>
    <scope>NUCLEOTIDE SEQUENCE [LARGE SCALE GENOMIC DNA]</scope>
    <source>
        <strain evidence="1">Urdbean</strain>
    </source>
</reference>
<evidence type="ECO:0000313" key="1">
    <source>
        <dbReference type="EMBL" id="WVZ11871.1"/>
    </source>
</evidence>